<feature type="compositionally biased region" description="Polar residues" evidence="1">
    <location>
        <begin position="487"/>
        <end position="505"/>
    </location>
</feature>
<feature type="region of interest" description="Disordered" evidence="1">
    <location>
        <begin position="686"/>
        <end position="754"/>
    </location>
</feature>
<accession>A0A132NNL2</accession>
<protein>
    <submittedName>
        <fullName evidence="2">Uncharacterized protein</fullName>
    </submittedName>
</protein>
<evidence type="ECO:0000313" key="2">
    <source>
        <dbReference type="EMBL" id="KWX11634.1"/>
    </source>
</evidence>
<sequence>MQSRVNQKNLNIEFCTMFVLRNEVVVVKEHLGALRLKTRTQNTFNYSFETEVRISISDVLVSHGLTTVFIVDKRQQRLYLVTCKMEEPLDSIIVRELAVPRFNEQWLDACHTNHLVGVLNADSKITIFEWKFGKDRKPILSNVQAVSTGGLHAQGFVIPKNMKPTDVPISARLLACNECLYLIQTVQYQLLADEGVNCASTGLVEVHTVFLLEKILREYTLVPKFSFSTRVPLTLVYSTAVDRSSLAGMSPYKASLRELPILIRFIFGNYIIDLDCCNYKYSKYLVKDLSTRIDNILFESSKRKGMPYFLSRNEVIFSDFTRYEIYKDLPIAELISGLSEVDIGASAIDVQSLLTNVEEPDISIFKERVRVPDLDPQFQVASDIGLSSDTATTRGIDSLANEVLPPITPLESTSSALRPSVMLERDPQESALPGDDSLGISVSTNVALVGTAPSITGSDLQVPTMQLSYHGSHVVNEHTLSGSISRLQTPQNDQQRSLTIHQLRQSTGTSSLHTSTHQPDANQGISYAINDISATLRTLLERQASLETVIMQEMSTYRHVYEYFDLRFSRLESMLEALCATEGLGIDPPSGIPAAFVPTDGLYDPADPAELPKIRRIQDSRELREIRELKELRICDSFIDGASRDRTSIVDEVKDIRDEIKRILGNALRQTQPKASILSDNIPAQAGAAPLPARNPMTSSMPPLPPRPKSAAISAQPPRAPASLKPSSSCGDLSASLPVSLSPRTAKNRPPRQLQVPNMASFNTSLDQFIKTFSFSGPIISSPSIPSLQKTSNYLSTLFSLLNSGCYTSLEKVPQSFVNNDTLHAFSTRPDNYKTLTREEYPTLLTTFVNVVEFIVQFFRLNIFDILFDNSVGLNLDIDSYPFLSIMQQSVSTASVCRKNSVVDEDEEPLTLENIFVRETNCLTELLCEDGIDVTHEKVIASGLVNPVVLRFLRANPFIKQVPAEKMVQFLEIAYSQILMKWNKKLELYIIKLMKPLFFTVFPRVFTRNTSYASQTLNVPSSYEYMDVVWLSCLQYTHLFIHQLHIVPESNKEFYSNYDKSLTDNSKVLVSPAWQDKKGVTRIPPVFV</sequence>
<feature type="compositionally biased region" description="Polar residues" evidence="1">
    <location>
        <begin position="725"/>
        <end position="745"/>
    </location>
</feature>
<evidence type="ECO:0000256" key="1">
    <source>
        <dbReference type="SAM" id="MobiDB-lite"/>
    </source>
</evidence>
<dbReference type="OrthoDB" id="10252419at2759"/>
<name>A0A132NNL2_GIAIN</name>
<feature type="compositionally biased region" description="Low complexity" evidence="1">
    <location>
        <begin position="506"/>
        <end position="517"/>
    </location>
</feature>
<reference evidence="2 3" key="1">
    <citation type="journal article" date="2015" name="Mol. Biochem. Parasitol.">
        <title>Identification of polymorphic genes for use in assemblage B genotyping assays through comparative genomics of multiple assemblage B Giardia duodenalis isolates.</title>
        <authorList>
            <person name="Wielinga C."/>
            <person name="Thompson R.C."/>
            <person name="Monis P."/>
            <person name="Ryan U."/>
        </authorList>
    </citation>
    <scope>NUCLEOTIDE SEQUENCE [LARGE SCALE GENOMIC DNA]</scope>
    <source>
        <strain evidence="2 3">BAH15c1</strain>
    </source>
</reference>
<organism evidence="2 3">
    <name type="scientific">Giardia duodenalis assemblage B</name>
    <dbReference type="NCBI Taxonomy" id="1394984"/>
    <lineage>
        <taxon>Eukaryota</taxon>
        <taxon>Metamonada</taxon>
        <taxon>Diplomonadida</taxon>
        <taxon>Hexamitidae</taxon>
        <taxon>Giardiinae</taxon>
        <taxon>Giardia</taxon>
    </lineage>
</organism>
<dbReference type="VEuPathDB" id="GiardiaDB:QR46_4408"/>
<proteinExistence type="predicted"/>
<dbReference type="AlphaFoldDB" id="A0A132NNL2"/>
<feature type="region of interest" description="Disordered" evidence="1">
    <location>
        <begin position="487"/>
        <end position="521"/>
    </location>
</feature>
<dbReference type="EMBL" id="JXTI01000168">
    <property type="protein sequence ID" value="KWX11634.1"/>
    <property type="molecule type" value="Genomic_DNA"/>
</dbReference>
<dbReference type="Proteomes" id="UP000070089">
    <property type="component" value="Unassembled WGS sequence"/>
</dbReference>
<comment type="caution">
    <text evidence="2">The sequence shown here is derived from an EMBL/GenBank/DDBJ whole genome shotgun (WGS) entry which is preliminary data.</text>
</comment>
<gene>
    <name evidence="2" type="ORF">QR46_4408</name>
</gene>
<evidence type="ECO:0000313" key="3">
    <source>
        <dbReference type="Proteomes" id="UP000070089"/>
    </source>
</evidence>